<dbReference type="STRING" id="57577.A0A2K3M908"/>
<evidence type="ECO:0000313" key="4">
    <source>
        <dbReference type="EMBL" id="PNX87270.1"/>
    </source>
</evidence>
<dbReference type="InterPro" id="IPR002562">
    <property type="entry name" value="3'-5'_exonuclease_dom"/>
</dbReference>
<evidence type="ECO:0000256" key="2">
    <source>
        <dbReference type="ARBA" id="ARBA00022801"/>
    </source>
</evidence>
<dbReference type="Pfam" id="PF01612">
    <property type="entry name" value="DNA_pol_A_exo1"/>
    <property type="match status" value="1"/>
</dbReference>
<evidence type="ECO:0000313" key="5">
    <source>
        <dbReference type="Proteomes" id="UP000236291"/>
    </source>
</evidence>
<name>A0A2K3M908_TRIPR</name>
<keyword evidence="4" id="KW-0269">Exonuclease</keyword>
<dbReference type="GO" id="GO:0005634">
    <property type="term" value="C:nucleus"/>
    <property type="evidence" value="ECO:0007669"/>
    <property type="project" value="TreeGrafter"/>
</dbReference>
<dbReference type="CDD" id="cd06141">
    <property type="entry name" value="WRN_exo"/>
    <property type="match status" value="1"/>
</dbReference>
<evidence type="ECO:0000259" key="3">
    <source>
        <dbReference type="SMART" id="SM00474"/>
    </source>
</evidence>
<keyword evidence="1" id="KW-0540">Nuclease</keyword>
<dbReference type="Proteomes" id="UP000236291">
    <property type="component" value="Unassembled WGS sequence"/>
</dbReference>
<dbReference type="OrthoDB" id="10261556at2759"/>
<dbReference type="GO" id="GO:0006139">
    <property type="term" value="P:nucleobase-containing compound metabolic process"/>
    <property type="evidence" value="ECO:0007669"/>
    <property type="project" value="InterPro"/>
</dbReference>
<dbReference type="SMART" id="SM00474">
    <property type="entry name" value="35EXOc"/>
    <property type="match status" value="1"/>
</dbReference>
<gene>
    <name evidence="4" type="ORF">L195_g043357</name>
</gene>
<feature type="domain" description="3'-5' exonuclease" evidence="3">
    <location>
        <begin position="23"/>
        <end position="208"/>
    </location>
</feature>
<dbReference type="SUPFAM" id="SSF53098">
    <property type="entry name" value="Ribonuclease H-like"/>
    <property type="match status" value="1"/>
</dbReference>
<dbReference type="ExpressionAtlas" id="A0A2K3M908">
    <property type="expression patterns" value="baseline"/>
</dbReference>
<protein>
    <submittedName>
        <fullName evidence="4">Werner syndrome-like exonuclease-like protein</fullName>
    </submittedName>
</protein>
<evidence type="ECO:0000256" key="1">
    <source>
        <dbReference type="ARBA" id="ARBA00022722"/>
    </source>
</evidence>
<dbReference type="GO" id="GO:0008408">
    <property type="term" value="F:3'-5' exonuclease activity"/>
    <property type="evidence" value="ECO:0007669"/>
    <property type="project" value="InterPro"/>
</dbReference>
<dbReference type="GO" id="GO:0005737">
    <property type="term" value="C:cytoplasm"/>
    <property type="evidence" value="ECO:0007669"/>
    <property type="project" value="TreeGrafter"/>
</dbReference>
<dbReference type="PANTHER" id="PTHR13620">
    <property type="entry name" value="3-5 EXONUCLEASE"/>
    <property type="match status" value="1"/>
</dbReference>
<dbReference type="InterPro" id="IPR051132">
    <property type="entry name" value="3-5_Exonuclease_domain"/>
</dbReference>
<dbReference type="Gene3D" id="3.30.420.10">
    <property type="entry name" value="Ribonuclease H-like superfamily/Ribonuclease H"/>
    <property type="match status" value="1"/>
</dbReference>
<organism evidence="4 5">
    <name type="scientific">Trifolium pratense</name>
    <name type="common">Red clover</name>
    <dbReference type="NCBI Taxonomy" id="57577"/>
    <lineage>
        <taxon>Eukaryota</taxon>
        <taxon>Viridiplantae</taxon>
        <taxon>Streptophyta</taxon>
        <taxon>Embryophyta</taxon>
        <taxon>Tracheophyta</taxon>
        <taxon>Spermatophyta</taxon>
        <taxon>Magnoliopsida</taxon>
        <taxon>eudicotyledons</taxon>
        <taxon>Gunneridae</taxon>
        <taxon>Pentapetalae</taxon>
        <taxon>rosids</taxon>
        <taxon>fabids</taxon>
        <taxon>Fabales</taxon>
        <taxon>Fabaceae</taxon>
        <taxon>Papilionoideae</taxon>
        <taxon>50 kb inversion clade</taxon>
        <taxon>NPAAA clade</taxon>
        <taxon>Hologalegina</taxon>
        <taxon>IRL clade</taxon>
        <taxon>Trifolieae</taxon>
        <taxon>Trifolium</taxon>
    </lineage>
</organism>
<dbReference type="AlphaFoldDB" id="A0A2K3M908"/>
<dbReference type="PANTHER" id="PTHR13620:SF59">
    <property type="entry name" value="POLYNUCLEOTIDYL TRANSFERASE, RIBONUCLEASE H-LIKE SUPERFAMILY PROTEIN"/>
    <property type="match status" value="1"/>
</dbReference>
<dbReference type="InterPro" id="IPR012337">
    <property type="entry name" value="RNaseH-like_sf"/>
</dbReference>
<reference evidence="4 5" key="2">
    <citation type="journal article" date="2017" name="Front. Plant Sci.">
        <title>Gene Classification and Mining of Molecular Markers Useful in Red Clover (Trifolium pratense) Breeding.</title>
        <authorList>
            <person name="Istvanek J."/>
            <person name="Dluhosova J."/>
            <person name="Dluhos P."/>
            <person name="Patkova L."/>
            <person name="Nedelnik J."/>
            <person name="Repkova J."/>
        </authorList>
    </citation>
    <scope>NUCLEOTIDE SEQUENCE [LARGE SCALE GENOMIC DNA]</scope>
    <source>
        <strain evidence="5">cv. Tatra</strain>
        <tissue evidence="4">Young leaves</tissue>
    </source>
</reference>
<proteinExistence type="predicted"/>
<accession>A0A2K3M908</accession>
<reference evidence="4 5" key="1">
    <citation type="journal article" date="2014" name="Am. J. Bot.">
        <title>Genome assembly and annotation for red clover (Trifolium pratense; Fabaceae).</title>
        <authorList>
            <person name="Istvanek J."/>
            <person name="Jaros M."/>
            <person name="Krenek A."/>
            <person name="Repkova J."/>
        </authorList>
    </citation>
    <scope>NUCLEOTIDE SEQUENCE [LARGE SCALE GENOMIC DNA]</scope>
    <source>
        <strain evidence="5">cv. Tatra</strain>
        <tissue evidence="4">Young leaves</tissue>
    </source>
</reference>
<dbReference type="EMBL" id="ASHM01053437">
    <property type="protein sequence ID" value="PNX87270.1"/>
    <property type="molecule type" value="Genomic_DNA"/>
</dbReference>
<dbReference type="InterPro" id="IPR036397">
    <property type="entry name" value="RNaseH_sf"/>
</dbReference>
<dbReference type="GO" id="GO:0003676">
    <property type="term" value="F:nucleic acid binding"/>
    <property type="evidence" value="ECO:0007669"/>
    <property type="project" value="InterPro"/>
</dbReference>
<keyword evidence="2" id="KW-0378">Hydrolase</keyword>
<sequence length="208" mass="24007">MAIVIDSNHYHNHSTYTVDLDGTEITVTVTAVSSVVKKWLNDTLYLRRDYINQLVIGLGVQWTPGGYNPPADTMQLCIGRRCLIFQLAHAEYIPQRLRSFLQNPNHTFVGFWNHSDRRKLESSEHELKMFDDPIDLRYYAEDLCDEDLAGASVDEIVEKCVGYEVEQRREISKSNWSDEDLSDEQVSYACVDAYCAFLMGKNIRAWEL</sequence>
<comment type="caution">
    <text evidence="4">The sequence shown here is derived from an EMBL/GenBank/DDBJ whole genome shotgun (WGS) entry which is preliminary data.</text>
</comment>